<reference evidence="1 2" key="1">
    <citation type="journal article" date="2021" name="Elife">
        <title>Chloroplast acquisition without the gene transfer in kleptoplastic sea slugs, Plakobranchus ocellatus.</title>
        <authorList>
            <person name="Maeda T."/>
            <person name="Takahashi S."/>
            <person name="Yoshida T."/>
            <person name="Shimamura S."/>
            <person name="Takaki Y."/>
            <person name="Nagai Y."/>
            <person name="Toyoda A."/>
            <person name="Suzuki Y."/>
            <person name="Arimoto A."/>
            <person name="Ishii H."/>
            <person name="Satoh N."/>
            <person name="Nishiyama T."/>
            <person name="Hasebe M."/>
            <person name="Maruyama T."/>
            <person name="Minagawa J."/>
            <person name="Obokata J."/>
            <person name="Shigenobu S."/>
        </authorList>
    </citation>
    <scope>NUCLEOTIDE SEQUENCE [LARGE SCALE GENOMIC DNA]</scope>
</reference>
<evidence type="ECO:0000313" key="1">
    <source>
        <dbReference type="EMBL" id="GFO40588.1"/>
    </source>
</evidence>
<sequence length="216" mass="24221">MIWMTVCLYKLVTSGQFYRLLRSRNLPVLGSWELNGGICDRAIPVLERLGVLAFPSVAFSVFLGQLLPLQLWDFPENLTSTVTIVKDVENLYLNYCLQPVYKKVISGFRVTPSVQGAGGKAETREERVPADLRTTGLPRKIHSISNFPVGAPPRFKGQWNYRSMRYHGTSRPVLAGRWHKPLGHLTWHAQVGIFGSAHDPGGKGIIVTEIPRKKNN</sequence>
<dbReference type="AlphaFoldDB" id="A0AAV4D8M5"/>
<name>A0AAV4D8M5_9GAST</name>
<organism evidence="1 2">
    <name type="scientific">Plakobranchus ocellatus</name>
    <dbReference type="NCBI Taxonomy" id="259542"/>
    <lineage>
        <taxon>Eukaryota</taxon>
        <taxon>Metazoa</taxon>
        <taxon>Spiralia</taxon>
        <taxon>Lophotrochozoa</taxon>
        <taxon>Mollusca</taxon>
        <taxon>Gastropoda</taxon>
        <taxon>Heterobranchia</taxon>
        <taxon>Euthyneura</taxon>
        <taxon>Panpulmonata</taxon>
        <taxon>Sacoglossa</taxon>
        <taxon>Placobranchoidea</taxon>
        <taxon>Plakobranchidae</taxon>
        <taxon>Plakobranchus</taxon>
    </lineage>
</organism>
<accession>A0AAV4D8M5</accession>
<comment type="caution">
    <text evidence="1">The sequence shown here is derived from an EMBL/GenBank/DDBJ whole genome shotgun (WGS) entry which is preliminary data.</text>
</comment>
<protein>
    <submittedName>
        <fullName evidence="1">Uncharacterized protein</fullName>
    </submittedName>
</protein>
<dbReference type="Proteomes" id="UP000735302">
    <property type="component" value="Unassembled WGS sequence"/>
</dbReference>
<gene>
    <name evidence="1" type="ORF">PoB_006709300</name>
</gene>
<dbReference type="EMBL" id="BLXT01007620">
    <property type="protein sequence ID" value="GFO40588.1"/>
    <property type="molecule type" value="Genomic_DNA"/>
</dbReference>
<evidence type="ECO:0000313" key="2">
    <source>
        <dbReference type="Proteomes" id="UP000735302"/>
    </source>
</evidence>
<proteinExistence type="predicted"/>
<keyword evidence="2" id="KW-1185">Reference proteome</keyword>